<evidence type="ECO:0000313" key="2">
    <source>
        <dbReference type="EMBL" id="KAJ3556154.1"/>
    </source>
</evidence>
<gene>
    <name evidence="2" type="ORF">NP233_g12043</name>
</gene>
<accession>A0AAD5VGD4</accession>
<dbReference type="GO" id="GO:0033192">
    <property type="term" value="F:calmodulin-dependent protein phosphatase activity"/>
    <property type="evidence" value="ECO:0007669"/>
    <property type="project" value="InterPro"/>
</dbReference>
<evidence type="ECO:0000313" key="3">
    <source>
        <dbReference type="Proteomes" id="UP001213000"/>
    </source>
</evidence>
<evidence type="ECO:0000256" key="1">
    <source>
        <dbReference type="SAM" id="MobiDB-lite"/>
    </source>
</evidence>
<feature type="compositionally biased region" description="Basic and acidic residues" evidence="1">
    <location>
        <begin position="47"/>
        <end position="60"/>
    </location>
</feature>
<reference evidence="2" key="1">
    <citation type="submission" date="2022-07" db="EMBL/GenBank/DDBJ databases">
        <title>Genome Sequence of Leucocoprinus birnbaumii.</title>
        <authorList>
            <person name="Buettner E."/>
        </authorList>
    </citation>
    <scope>NUCLEOTIDE SEQUENCE</scope>
    <source>
        <strain evidence="2">VT141</strain>
    </source>
</reference>
<feature type="region of interest" description="Disordered" evidence="1">
    <location>
        <begin position="44"/>
        <end position="69"/>
    </location>
</feature>
<dbReference type="InterPro" id="IPR043360">
    <property type="entry name" value="PP2B"/>
</dbReference>
<protein>
    <submittedName>
        <fullName evidence="2">Uncharacterized protein</fullName>
    </submittedName>
</protein>
<dbReference type="GO" id="GO:0097720">
    <property type="term" value="P:calcineurin-mediated signaling"/>
    <property type="evidence" value="ECO:0007669"/>
    <property type="project" value="InterPro"/>
</dbReference>
<comment type="caution">
    <text evidence="2">The sequence shown here is derived from an EMBL/GenBank/DDBJ whole genome shotgun (WGS) entry which is preliminary data.</text>
</comment>
<dbReference type="EMBL" id="JANIEX010001606">
    <property type="protein sequence ID" value="KAJ3556154.1"/>
    <property type="molecule type" value="Genomic_DNA"/>
</dbReference>
<proteinExistence type="predicted"/>
<dbReference type="PANTHER" id="PTHR45673">
    <property type="entry name" value="SERINE/THREONINE-PROTEIN PHOSPHATASE 2B CATALYTIC SUBUNIT 1-RELATED"/>
    <property type="match status" value="1"/>
</dbReference>
<keyword evidence="3" id="KW-1185">Reference proteome</keyword>
<feature type="region of interest" description="Disordered" evidence="1">
    <location>
        <begin position="126"/>
        <end position="172"/>
    </location>
</feature>
<sequence>MARVFALLREESEKVSELKSVSASGKLPYGTLASGTEGLKEAIQGFEDARKSDIENERLPPELFDADSEEGRALMSSLPTTPSENAVEEYSGINANGVNAGLERAIASPTGATSGTLPSAINTNVAQARTPPSPYSPTSPTGVGAGGFRRGHNRTASLGTTMTSPSTRRRSLESTMSLIQGVLDGQEKIPEEDQVDGLASKLAGSSVGNAAAAAGGGANSGRPAR</sequence>
<dbReference type="Proteomes" id="UP001213000">
    <property type="component" value="Unassembled WGS sequence"/>
</dbReference>
<dbReference type="AlphaFoldDB" id="A0AAD5VGD4"/>
<organism evidence="2 3">
    <name type="scientific">Leucocoprinus birnbaumii</name>
    <dbReference type="NCBI Taxonomy" id="56174"/>
    <lineage>
        <taxon>Eukaryota</taxon>
        <taxon>Fungi</taxon>
        <taxon>Dikarya</taxon>
        <taxon>Basidiomycota</taxon>
        <taxon>Agaricomycotina</taxon>
        <taxon>Agaricomycetes</taxon>
        <taxon>Agaricomycetidae</taxon>
        <taxon>Agaricales</taxon>
        <taxon>Agaricineae</taxon>
        <taxon>Agaricaceae</taxon>
        <taxon>Leucocoprinus</taxon>
    </lineage>
</organism>
<name>A0AAD5VGD4_9AGAR</name>